<gene>
    <name evidence="3" type="ORF">CDAUBV1_LOCUS10161</name>
</gene>
<dbReference type="SMART" id="SM00408">
    <property type="entry name" value="IGc2"/>
    <property type="match status" value="2"/>
</dbReference>
<organism evidence="3 4">
    <name type="scientific">Calicophoron daubneyi</name>
    <name type="common">Rumen fluke</name>
    <name type="synonym">Paramphistomum daubneyi</name>
    <dbReference type="NCBI Taxonomy" id="300641"/>
    <lineage>
        <taxon>Eukaryota</taxon>
        <taxon>Metazoa</taxon>
        <taxon>Spiralia</taxon>
        <taxon>Lophotrochozoa</taxon>
        <taxon>Platyhelminthes</taxon>
        <taxon>Trematoda</taxon>
        <taxon>Digenea</taxon>
        <taxon>Plagiorchiida</taxon>
        <taxon>Pronocephalata</taxon>
        <taxon>Paramphistomoidea</taxon>
        <taxon>Paramphistomidae</taxon>
        <taxon>Calicophoron</taxon>
    </lineage>
</organism>
<dbReference type="InterPro" id="IPR003599">
    <property type="entry name" value="Ig_sub"/>
</dbReference>
<dbReference type="GO" id="GO:0050808">
    <property type="term" value="P:synapse organization"/>
    <property type="evidence" value="ECO:0007669"/>
    <property type="project" value="TreeGrafter"/>
</dbReference>
<sequence length="471" mass="53264">MAIVNVTIKYSAINRKKFSSPLCQPRTLMPGVEKYRDTNIGGNKTQCAHITLSSFIQMCLIILCTFAIGNPAHADVLPVVSVRRSRASRPARSRSFMGGYGTLFRQDKFELTHFSQNDTETNTPHCHTSIANSRSYTASKKPCFMEDVATDIRVEENEPILLRCLVYNVNFSTVVISWWREGQMRELTLGLESANSRYRLPRLSYQDWSLEIKNARPEDSGIYVCQINLEQTLEKFFFVNVKKKPLVQNRSRIMEHEFVKDEAFDQNILPKMYIDGLNEGHVGSALKLTCIARFAKLTTTSVVWSHGNGPQRYYLSPTNNLEDVEFFLHPTMHPEYSSLSGNQTPTIRTAASQNANIYTTKTVNGTIRSTLTLKPLSVDHAGVWRCTKVTFPASVTNEEAKVMVYVRKRKAALHGMLRHQTKHDSKDSASKNALPKTATGQIGTEVNRIIDPSFKKANRPKFKSKLLTVKS</sequence>
<name>A0AAV2TG48_CALDB</name>
<feature type="region of interest" description="Disordered" evidence="1">
    <location>
        <begin position="417"/>
        <end position="445"/>
    </location>
</feature>
<dbReference type="SUPFAM" id="SSF48726">
    <property type="entry name" value="Immunoglobulin"/>
    <property type="match status" value="2"/>
</dbReference>
<feature type="domain" description="Ig-like" evidence="2">
    <location>
        <begin position="270"/>
        <end position="396"/>
    </location>
</feature>
<comment type="caution">
    <text evidence="3">The sequence shown here is derived from an EMBL/GenBank/DDBJ whole genome shotgun (WGS) entry which is preliminary data.</text>
</comment>
<dbReference type="Gene3D" id="2.60.40.10">
    <property type="entry name" value="Immunoglobulins"/>
    <property type="match status" value="2"/>
</dbReference>
<evidence type="ECO:0000259" key="2">
    <source>
        <dbReference type="PROSITE" id="PS50835"/>
    </source>
</evidence>
<evidence type="ECO:0000256" key="1">
    <source>
        <dbReference type="SAM" id="MobiDB-lite"/>
    </source>
</evidence>
<dbReference type="InterPro" id="IPR007110">
    <property type="entry name" value="Ig-like_dom"/>
</dbReference>
<reference evidence="3" key="1">
    <citation type="submission" date="2024-06" db="EMBL/GenBank/DDBJ databases">
        <authorList>
            <person name="Liu X."/>
            <person name="Lenzi L."/>
            <person name="Haldenby T S."/>
            <person name="Uol C."/>
        </authorList>
    </citation>
    <scope>NUCLEOTIDE SEQUENCE</scope>
</reference>
<accession>A0AAV2TG48</accession>
<evidence type="ECO:0000313" key="3">
    <source>
        <dbReference type="EMBL" id="CAL5136074.1"/>
    </source>
</evidence>
<dbReference type="SMART" id="SM00409">
    <property type="entry name" value="IG"/>
    <property type="match status" value="2"/>
</dbReference>
<dbReference type="CDD" id="cd00099">
    <property type="entry name" value="IgV"/>
    <property type="match status" value="1"/>
</dbReference>
<dbReference type="Pfam" id="PF13927">
    <property type="entry name" value="Ig_3"/>
    <property type="match status" value="1"/>
</dbReference>
<dbReference type="PANTHER" id="PTHR23279">
    <property type="entry name" value="DEFECTIVE PROBOSCIS EXTENSION RESPONSE DPR -RELATED"/>
    <property type="match status" value="1"/>
</dbReference>
<protein>
    <recommendedName>
        <fullName evidence="2">Ig-like domain-containing protein</fullName>
    </recommendedName>
</protein>
<dbReference type="PANTHER" id="PTHR23279:SF46">
    <property type="entry name" value="DEFECTIVE PROBOSCIS EXTENSION RESPONSE 10, ISOFORM A-RELATED"/>
    <property type="match status" value="1"/>
</dbReference>
<dbReference type="InterPro" id="IPR003598">
    <property type="entry name" value="Ig_sub2"/>
</dbReference>
<dbReference type="InterPro" id="IPR013783">
    <property type="entry name" value="Ig-like_fold"/>
</dbReference>
<dbReference type="InterPro" id="IPR036179">
    <property type="entry name" value="Ig-like_dom_sf"/>
</dbReference>
<proteinExistence type="predicted"/>
<feature type="domain" description="Ig-like" evidence="2">
    <location>
        <begin position="142"/>
        <end position="228"/>
    </location>
</feature>
<dbReference type="Proteomes" id="UP001497525">
    <property type="component" value="Unassembled WGS sequence"/>
</dbReference>
<dbReference type="EMBL" id="CAXLJL010000290">
    <property type="protein sequence ID" value="CAL5136074.1"/>
    <property type="molecule type" value="Genomic_DNA"/>
</dbReference>
<dbReference type="GO" id="GO:0032589">
    <property type="term" value="C:neuron projection membrane"/>
    <property type="evidence" value="ECO:0007669"/>
    <property type="project" value="TreeGrafter"/>
</dbReference>
<dbReference type="InterPro" id="IPR037448">
    <property type="entry name" value="Zig-8"/>
</dbReference>
<evidence type="ECO:0000313" key="4">
    <source>
        <dbReference type="Proteomes" id="UP001497525"/>
    </source>
</evidence>
<dbReference type="PROSITE" id="PS50835">
    <property type="entry name" value="IG_LIKE"/>
    <property type="match status" value="2"/>
</dbReference>
<dbReference type="AlphaFoldDB" id="A0AAV2TG48"/>